<gene>
    <name evidence="2" type="ORF">CHC_T00010163001</name>
</gene>
<reference evidence="3" key="1">
    <citation type="journal article" date="2013" name="Proc. Natl. Acad. Sci. U.S.A.">
        <title>Genome structure and metabolic features in the red seaweed Chondrus crispus shed light on evolution of the Archaeplastida.</title>
        <authorList>
            <person name="Collen J."/>
            <person name="Porcel B."/>
            <person name="Carre W."/>
            <person name="Ball S.G."/>
            <person name="Chaparro C."/>
            <person name="Tonon T."/>
            <person name="Barbeyron T."/>
            <person name="Michel G."/>
            <person name="Noel B."/>
            <person name="Valentin K."/>
            <person name="Elias M."/>
            <person name="Artiguenave F."/>
            <person name="Arun A."/>
            <person name="Aury J.M."/>
            <person name="Barbosa-Neto J.F."/>
            <person name="Bothwell J.H."/>
            <person name="Bouget F.Y."/>
            <person name="Brillet L."/>
            <person name="Cabello-Hurtado F."/>
            <person name="Capella-Gutierrez S."/>
            <person name="Charrier B."/>
            <person name="Cladiere L."/>
            <person name="Cock J.M."/>
            <person name="Coelho S.M."/>
            <person name="Colleoni C."/>
            <person name="Czjzek M."/>
            <person name="Da Silva C."/>
            <person name="Delage L."/>
            <person name="Denoeud F."/>
            <person name="Deschamps P."/>
            <person name="Dittami S.M."/>
            <person name="Gabaldon T."/>
            <person name="Gachon C.M."/>
            <person name="Groisillier A."/>
            <person name="Herve C."/>
            <person name="Jabbari K."/>
            <person name="Katinka M."/>
            <person name="Kloareg B."/>
            <person name="Kowalczyk N."/>
            <person name="Labadie K."/>
            <person name="Leblanc C."/>
            <person name="Lopez P.J."/>
            <person name="McLachlan D.H."/>
            <person name="Meslet-Cladiere L."/>
            <person name="Moustafa A."/>
            <person name="Nehr Z."/>
            <person name="Nyvall Collen P."/>
            <person name="Panaud O."/>
            <person name="Partensky F."/>
            <person name="Poulain J."/>
            <person name="Rensing S.A."/>
            <person name="Rousvoal S."/>
            <person name="Samson G."/>
            <person name="Symeonidi A."/>
            <person name="Weissenbach J."/>
            <person name="Zambounis A."/>
            <person name="Wincker P."/>
            <person name="Boyen C."/>
        </authorList>
    </citation>
    <scope>NUCLEOTIDE SEQUENCE [LARGE SCALE GENOMIC DNA]</scope>
    <source>
        <strain evidence="3">cv. Stackhouse</strain>
    </source>
</reference>
<dbReference type="Gramene" id="CDF40281">
    <property type="protein sequence ID" value="CDF40281"/>
    <property type="gene ID" value="CHC_T00010163001"/>
</dbReference>
<dbReference type="KEGG" id="ccp:CHC_T00010163001"/>
<name>R7QRY9_CHOCR</name>
<evidence type="ECO:0000313" key="2">
    <source>
        <dbReference type="EMBL" id="CDF40281.1"/>
    </source>
</evidence>
<accession>R7QRY9</accession>
<dbReference type="EMBL" id="HG002154">
    <property type="protein sequence ID" value="CDF40281.1"/>
    <property type="molecule type" value="Genomic_DNA"/>
</dbReference>
<feature type="region of interest" description="Disordered" evidence="1">
    <location>
        <begin position="1"/>
        <end position="33"/>
    </location>
</feature>
<dbReference type="RefSeq" id="XP_005710575.1">
    <property type="nucleotide sequence ID" value="XM_005710518.1"/>
</dbReference>
<dbReference type="GeneID" id="17318329"/>
<keyword evidence="3" id="KW-1185">Reference proteome</keyword>
<dbReference type="Proteomes" id="UP000012073">
    <property type="component" value="Unassembled WGS sequence"/>
</dbReference>
<evidence type="ECO:0000256" key="1">
    <source>
        <dbReference type="SAM" id="MobiDB-lite"/>
    </source>
</evidence>
<protein>
    <submittedName>
        <fullName evidence="2">Uncharacterized protein</fullName>
    </submittedName>
</protein>
<feature type="region of interest" description="Disordered" evidence="1">
    <location>
        <begin position="52"/>
        <end position="71"/>
    </location>
</feature>
<sequence>MAKTSTVLSAKRKVRPCPAPPSRALPRAKRDAKTDAMKHLAARIRRPVARVQFRSRRCQGRSRAPPSTSRLSARKSCCAFLVAMSLGGGRRPSLTRSVPSVSMAGFPTIRHSFGVWMRDRLFFIPA</sequence>
<proteinExistence type="predicted"/>
<organism evidence="2 3">
    <name type="scientific">Chondrus crispus</name>
    <name type="common">Carrageen Irish moss</name>
    <name type="synonym">Polymorpha crispa</name>
    <dbReference type="NCBI Taxonomy" id="2769"/>
    <lineage>
        <taxon>Eukaryota</taxon>
        <taxon>Rhodophyta</taxon>
        <taxon>Florideophyceae</taxon>
        <taxon>Rhodymeniophycidae</taxon>
        <taxon>Gigartinales</taxon>
        <taxon>Gigartinaceae</taxon>
        <taxon>Chondrus</taxon>
    </lineage>
</organism>
<evidence type="ECO:0000313" key="3">
    <source>
        <dbReference type="Proteomes" id="UP000012073"/>
    </source>
</evidence>
<dbReference type="AlphaFoldDB" id="R7QRY9"/>